<dbReference type="InterPro" id="IPR004360">
    <property type="entry name" value="Glyas_Fos-R_dOase_dom"/>
</dbReference>
<evidence type="ECO:0000313" key="2">
    <source>
        <dbReference type="EMBL" id="MBB6049349.1"/>
    </source>
</evidence>
<reference evidence="2 3" key="1">
    <citation type="submission" date="2020-08" db="EMBL/GenBank/DDBJ databases">
        <title>Genomic Encyclopedia of Type Strains, Phase IV (KMG-IV): sequencing the most valuable type-strain genomes for metagenomic binning, comparative biology and taxonomic classification.</title>
        <authorList>
            <person name="Goeker M."/>
        </authorList>
    </citation>
    <scope>NUCLEOTIDE SEQUENCE [LARGE SCALE GENOMIC DNA]</scope>
    <source>
        <strain evidence="2 3">DSM 23562</strain>
    </source>
</reference>
<dbReference type="GO" id="GO:0016829">
    <property type="term" value="F:lyase activity"/>
    <property type="evidence" value="ECO:0007669"/>
    <property type="project" value="UniProtKB-KW"/>
</dbReference>
<sequence>MAAAKTHVSLNVSDVIRSVAFYEAFFGVPAHKIRPGYANFDLETPALKLALNQSALPATGGALNHLGVVLDSVEAVQAARERLTAAGLVSLDEGDTVCCHARQEKVWAQDPDGNSWEIYTILDDMMDGAFEAPPQAGAEPAGCCTPQARGLSLTMAKTGCGCS</sequence>
<gene>
    <name evidence="2" type="ORF">HNQ39_001111</name>
</gene>
<dbReference type="GO" id="GO:0051213">
    <property type="term" value="F:dioxygenase activity"/>
    <property type="evidence" value="ECO:0007669"/>
    <property type="project" value="UniProtKB-KW"/>
</dbReference>
<keyword evidence="2" id="KW-0560">Oxidoreductase</keyword>
<dbReference type="GO" id="GO:0046686">
    <property type="term" value="P:response to cadmium ion"/>
    <property type="evidence" value="ECO:0007669"/>
    <property type="project" value="TreeGrafter"/>
</dbReference>
<keyword evidence="3" id="KW-1185">Reference proteome</keyword>
<accession>A0A7W9SNY1</accession>
<feature type="domain" description="VOC" evidence="1">
    <location>
        <begin position="4"/>
        <end position="121"/>
    </location>
</feature>
<dbReference type="AlphaFoldDB" id="A0A7W9SNY1"/>
<dbReference type="PROSITE" id="PS51819">
    <property type="entry name" value="VOC"/>
    <property type="match status" value="1"/>
</dbReference>
<dbReference type="SUPFAM" id="SSF54593">
    <property type="entry name" value="Glyoxalase/Bleomycin resistance protein/Dihydroxybiphenyl dioxygenase"/>
    <property type="match status" value="1"/>
</dbReference>
<keyword evidence="2" id="KW-0223">Dioxygenase</keyword>
<protein>
    <submittedName>
        <fullName evidence="2">Catechol 2,3-dioxygenase-like lactoylglutathione lyase family enzyme</fullName>
    </submittedName>
</protein>
<dbReference type="RefSeq" id="WP_184192959.1">
    <property type="nucleotide sequence ID" value="NZ_JACHGW010000001.1"/>
</dbReference>
<keyword evidence="2" id="KW-0456">Lyase</keyword>
<dbReference type="InterPro" id="IPR049789">
    <property type="entry name" value="ArsI/CadI-like"/>
</dbReference>
<dbReference type="Proteomes" id="UP000520814">
    <property type="component" value="Unassembled WGS sequence"/>
</dbReference>
<evidence type="ECO:0000259" key="1">
    <source>
        <dbReference type="PROSITE" id="PS51819"/>
    </source>
</evidence>
<dbReference type="NCBIfam" id="NF041414">
    <property type="entry name" value="ArsI_CadI_VOC"/>
    <property type="match status" value="1"/>
</dbReference>
<name>A0A7W9SNY1_ARMRO</name>
<comment type="caution">
    <text evidence="2">The sequence shown here is derived from an EMBL/GenBank/DDBJ whole genome shotgun (WGS) entry which is preliminary data.</text>
</comment>
<dbReference type="EMBL" id="JACHGW010000001">
    <property type="protein sequence ID" value="MBB6049349.1"/>
    <property type="molecule type" value="Genomic_DNA"/>
</dbReference>
<dbReference type="Gene3D" id="3.10.180.10">
    <property type="entry name" value="2,3-Dihydroxybiphenyl 1,2-Dioxygenase, domain 1"/>
    <property type="match status" value="1"/>
</dbReference>
<dbReference type="Pfam" id="PF00903">
    <property type="entry name" value="Glyoxalase"/>
    <property type="match status" value="1"/>
</dbReference>
<dbReference type="PANTHER" id="PTHR41294">
    <property type="entry name" value="CADMIUM-INDUCED PROTEIN CADI"/>
    <property type="match status" value="1"/>
</dbReference>
<proteinExistence type="predicted"/>
<organism evidence="2 3">
    <name type="scientific">Armatimonas rosea</name>
    <dbReference type="NCBI Taxonomy" id="685828"/>
    <lineage>
        <taxon>Bacteria</taxon>
        <taxon>Bacillati</taxon>
        <taxon>Armatimonadota</taxon>
        <taxon>Armatimonadia</taxon>
        <taxon>Armatimonadales</taxon>
        <taxon>Armatimonadaceae</taxon>
        <taxon>Armatimonas</taxon>
    </lineage>
</organism>
<dbReference type="PANTHER" id="PTHR41294:SF1">
    <property type="entry name" value="CADMIUM-INDUCED PROTEIN CADI"/>
    <property type="match status" value="1"/>
</dbReference>
<dbReference type="InterPro" id="IPR037523">
    <property type="entry name" value="VOC_core"/>
</dbReference>
<evidence type="ECO:0000313" key="3">
    <source>
        <dbReference type="Proteomes" id="UP000520814"/>
    </source>
</evidence>
<dbReference type="InterPro" id="IPR029068">
    <property type="entry name" value="Glyas_Bleomycin-R_OHBP_Dase"/>
</dbReference>
<dbReference type="InterPro" id="IPR052393">
    <property type="entry name" value="Cadmium-induced_rsp"/>
</dbReference>